<keyword evidence="1" id="KW-0813">Transport</keyword>
<dbReference type="Proteomes" id="UP000250321">
    <property type="component" value="Unassembled WGS sequence"/>
</dbReference>
<comment type="caution">
    <text evidence="3">The sequence shown here is derived from an EMBL/GenBank/DDBJ whole genome shotgun (WGS) entry which is preliminary data.</text>
</comment>
<proteinExistence type="predicted"/>
<reference evidence="3 4" key="1">
    <citation type="submission" date="2018-02" db="EMBL/GenBank/DDBJ databases">
        <title>Draft genome of wild Prunus yedoensis var. nudiflora.</title>
        <authorList>
            <person name="Baek S."/>
            <person name="Kim J.-H."/>
            <person name="Choi K."/>
            <person name="Kim G.-B."/>
            <person name="Cho A."/>
            <person name="Jang H."/>
            <person name="Shin C.-H."/>
            <person name="Yu H.-J."/>
            <person name="Mun J.-H."/>
        </authorList>
    </citation>
    <scope>NUCLEOTIDE SEQUENCE [LARGE SCALE GENOMIC DNA]</scope>
    <source>
        <strain evidence="4">cv. Jeju island</strain>
        <tissue evidence="3">Leaf</tissue>
    </source>
</reference>
<feature type="region of interest" description="Disordered" evidence="2">
    <location>
        <begin position="1"/>
        <end position="24"/>
    </location>
</feature>
<dbReference type="OrthoDB" id="66620at2759"/>
<evidence type="ECO:0000313" key="4">
    <source>
        <dbReference type="Proteomes" id="UP000250321"/>
    </source>
</evidence>
<sequence>MDERREALKELRDQLQRSGSGASAAERQKYSDSIYVLTPWFGSAMRRGISGGQKKRLGTAVMITGPTKAFFMDEVTNGIDSSTSFQIVACLQKLNALETFDLFDHLILMPEGKICPERKGVADFLQEASALQLIFPGFHFFKLKQHCNTEGASITCEDLKLALEQYRACMTIEYPTSWFKRSCILQPAFRKMAGDNSNLA</sequence>
<name>A0A314YUV3_PRUYE</name>
<dbReference type="STRING" id="2094558.A0A314YUV3"/>
<keyword evidence="4" id="KW-1185">Reference proteome</keyword>
<gene>
    <name evidence="3" type="ORF">Pyn_17637</name>
</gene>
<dbReference type="AlphaFoldDB" id="A0A314YUV3"/>
<feature type="compositionally biased region" description="Basic and acidic residues" evidence="2">
    <location>
        <begin position="1"/>
        <end position="15"/>
    </location>
</feature>
<evidence type="ECO:0000256" key="2">
    <source>
        <dbReference type="SAM" id="MobiDB-lite"/>
    </source>
</evidence>
<dbReference type="SUPFAM" id="SSF52540">
    <property type="entry name" value="P-loop containing nucleoside triphosphate hydrolases"/>
    <property type="match status" value="1"/>
</dbReference>
<dbReference type="InterPro" id="IPR027417">
    <property type="entry name" value="P-loop_NTPase"/>
</dbReference>
<dbReference type="PANTHER" id="PTHR19241">
    <property type="entry name" value="ATP-BINDING CASSETTE TRANSPORTER"/>
    <property type="match status" value="1"/>
</dbReference>
<dbReference type="Gene3D" id="3.40.50.300">
    <property type="entry name" value="P-loop containing nucleotide triphosphate hydrolases"/>
    <property type="match status" value="1"/>
</dbReference>
<dbReference type="EMBL" id="PJQY01000527">
    <property type="protein sequence ID" value="PQQ10280.1"/>
    <property type="molecule type" value="Genomic_DNA"/>
</dbReference>
<organism evidence="3 4">
    <name type="scientific">Prunus yedoensis var. nudiflora</name>
    <dbReference type="NCBI Taxonomy" id="2094558"/>
    <lineage>
        <taxon>Eukaryota</taxon>
        <taxon>Viridiplantae</taxon>
        <taxon>Streptophyta</taxon>
        <taxon>Embryophyta</taxon>
        <taxon>Tracheophyta</taxon>
        <taxon>Spermatophyta</taxon>
        <taxon>Magnoliopsida</taxon>
        <taxon>eudicotyledons</taxon>
        <taxon>Gunneridae</taxon>
        <taxon>Pentapetalae</taxon>
        <taxon>rosids</taxon>
        <taxon>fabids</taxon>
        <taxon>Rosales</taxon>
        <taxon>Rosaceae</taxon>
        <taxon>Amygdaloideae</taxon>
        <taxon>Amygdaleae</taxon>
        <taxon>Prunus</taxon>
    </lineage>
</organism>
<accession>A0A314YUV3</accession>
<protein>
    <submittedName>
        <fullName evidence="3">Pleiotropic drug resistance protein 3-like</fullName>
    </submittedName>
</protein>
<evidence type="ECO:0000313" key="3">
    <source>
        <dbReference type="EMBL" id="PQQ10280.1"/>
    </source>
</evidence>
<evidence type="ECO:0000256" key="1">
    <source>
        <dbReference type="ARBA" id="ARBA00022448"/>
    </source>
</evidence>